<keyword evidence="3 6" id="KW-0812">Transmembrane</keyword>
<evidence type="ECO:0000256" key="6">
    <source>
        <dbReference type="SAM" id="Phobius"/>
    </source>
</evidence>
<gene>
    <name evidence="7" type="ORF">ND812_05425</name>
</gene>
<evidence type="ECO:0000313" key="7">
    <source>
        <dbReference type="EMBL" id="MCW7461523.1"/>
    </source>
</evidence>
<dbReference type="PANTHER" id="PTHR33529">
    <property type="entry name" value="SLR0882 PROTEIN-RELATED"/>
    <property type="match status" value="1"/>
</dbReference>
<feature type="transmembrane region" description="Helical" evidence="6">
    <location>
        <begin position="351"/>
        <end position="373"/>
    </location>
</feature>
<dbReference type="EMBL" id="JAMQPV010000001">
    <property type="protein sequence ID" value="MCW7461523.1"/>
    <property type="molecule type" value="Genomic_DNA"/>
</dbReference>
<dbReference type="PANTHER" id="PTHR33529:SF6">
    <property type="entry name" value="YJGP_YJGQ FAMILY PERMEASE"/>
    <property type="match status" value="1"/>
</dbReference>
<keyword evidence="5 6" id="KW-0472">Membrane</keyword>
<dbReference type="RefSeq" id="WP_265374603.1">
    <property type="nucleotide sequence ID" value="NZ_JAMQPV010000001.1"/>
</dbReference>
<evidence type="ECO:0000256" key="1">
    <source>
        <dbReference type="ARBA" id="ARBA00004651"/>
    </source>
</evidence>
<dbReference type="Proteomes" id="UP001209737">
    <property type="component" value="Unassembled WGS sequence"/>
</dbReference>
<evidence type="ECO:0000256" key="3">
    <source>
        <dbReference type="ARBA" id="ARBA00022692"/>
    </source>
</evidence>
<evidence type="ECO:0000256" key="2">
    <source>
        <dbReference type="ARBA" id="ARBA00022475"/>
    </source>
</evidence>
<accession>A0ABT3LVY9</accession>
<dbReference type="Pfam" id="PF03739">
    <property type="entry name" value="LptF_LptG"/>
    <property type="match status" value="1"/>
</dbReference>
<protein>
    <submittedName>
        <fullName evidence="7">LptF/LptG family permease</fullName>
    </submittedName>
</protein>
<reference evidence="7 8" key="1">
    <citation type="submission" date="2022-06" db="EMBL/GenBank/DDBJ databases">
        <title>Leptospira isolates from biofilms formed at urban environments.</title>
        <authorList>
            <person name="Ribeiro P.S."/>
            <person name="Sousa T."/>
            <person name="Carvalho N."/>
            <person name="Aburjaile F."/>
            <person name="Neves F."/>
            <person name="Oliveira D."/>
            <person name="Blanco L."/>
            <person name="Lima J."/>
            <person name="Costa F."/>
            <person name="Brenig B."/>
            <person name="Soares S."/>
            <person name="Ramos R."/>
            <person name="Goes-Neto A."/>
            <person name="Matiuzzi M."/>
            <person name="Azevedo V."/>
            <person name="Ristow P."/>
        </authorList>
    </citation>
    <scope>NUCLEOTIDE SEQUENCE [LARGE SCALE GENOMIC DNA]</scope>
    <source>
        <strain evidence="7 8">VSF25</strain>
    </source>
</reference>
<comment type="caution">
    <text evidence="7">The sequence shown here is derived from an EMBL/GenBank/DDBJ whole genome shotgun (WGS) entry which is preliminary data.</text>
</comment>
<feature type="transmembrane region" description="Helical" evidence="6">
    <location>
        <begin position="321"/>
        <end position="339"/>
    </location>
</feature>
<keyword evidence="8" id="KW-1185">Reference proteome</keyword>
<keyword evidence="2" id="KW-1003">Cell membrane</keyword>
<comment type="subcellular location">
    <subcellularLocation>
        <location evidence="1">Cell membrane</location>
        <topology evidence="1">Multi-pass membrane protein</topology>
    </subcellularLocation>
</comment>
<feature type="transmembrane region" description="Helical" evidence="6">
    <location>
        <begin position="29"/>
        <end position="50"/>
    </location>
</feature>
<feature type="transmembrane region" description="Helical" evidence="6">
    <location>
        <begin position="70"/>
        <end position="94"/>
    </location>
</feature>
<evidence type="ECO:0000256" key="5">
    <source>
        <dbReference type="ARBA" id="ARBA00023136"/>
    </source>
</evidence>
<feature type="transmembrane region" description="Helical" evidence="6">
    <location>
        <begin position="106"/>
        <end position="131"/>
    </location>
</feature>
<name>A0ABT3LVY9_9LEPT</name>
<evidence type="ECO:0000256" key="4">
    <source>
        <dbReference type="ARBA" id="ARBA00022989"/>
    </source>
</evidence>
<keyword evidence="4 6" id="KW-1133">Transmembrane helix</keyword>
<evidence type="ECO:0000313" key="8">
    <source>
        <dbReference type="Proteomes" id="UP001209737"/>
    </source>
</evidence>
<dbReference type="InterPro" id="IPR005495">
    <property type="entry name" value="LptG/LptF_permease"/>
</dbReference>
<feature type="transmembrane region" description="Helical" evidence="6">
    <location>
        <begin position="295"/>
        <end position="314"/>
    </location>
</feature>
<organism evidence="7 8">
    <name type="scientific">Leptospira limi</name>
    <dbReference type="NCBI Taxonomy" id="2950023"/>
    <lineage>
        <taxon>Bacteria</taxon>
        <taxon>Pseudomonadati</taxon>
        <taxon>Spirochaetota</taxon>
        <taxon>Spirochaetia</taxon>
        <taxon>Leptospirales</taxon>
        <taxon>Leptospiraceae</taxon>
        <taxon>Leptospira</taxon>
    </lineage>
</organism>
<sequence length="378" mass="43459">MNLILTPFLWFKREFIPFRTLDRYLFFDFFKTFIGTLIMLTSMIVIYKFTDVMKYLVSSKVNQSHVYLHVLYSLPSMVDQVVAPALMFSVCFVIGQFSVNKELVAMMVAGVSFIRIITPILFFGIAMWLIMTLFGQTVVIPANKKAQIEFSIMAKGSNRLIDFVYQLHIKGKKGFYYVYWIDEKENTVKGGFNYIEMTPDGFPTYTVSSQKAKFIPNPHSWVLYDAEEVRFNENLELVSRTKYAEKTYDFVEDLAYFSKPVRNPEEMNFFELADEIESRITKGIPFRNVIVQQHMAFAMPLMSFVVVTLGALAGAITKRSAGVASLGLTIAVVLLYYILNSTAKTLAENGALPIWIGMWITPVIFTYAAYFLYRRMNI</sequence>
<proteinExistence type="predicted"/>